<evidence type="ECO:0000313" key="3">
    <source>
        <dbReference type="Proteomes" id="UP000176494"/>
    </source>
</evidence>
<dbReference type="Gene3D" id="3.30.420.10">
    <property type="entry name" value="Ribonuclease H-like superfamily/Ribonuclease H"/>
    <property type="match status" value="1"/>
</dbReference>
<name>A0A1G2QA41_9BACT</name>
<dbReference type="EMBL" id="MHTG01000029">
    <property type="protein sequence ID" value="OHA56832.1"/>
    <property type="molecule type" value="Genomic_DNA"/>
</dbReference>
<evidence type="ECO:0000259" key="1">
    <source>
        <dbReference type="PROSITE" id="PS50879"/>
    </source>
</evidence>
<dbReference type="CDD" id="cd09279">
    <property type="entry name" value="RNase_HI_like"/>
    <property type="match status" value="1"/>
</dbReference>
<dbReference type="GO" id="GO:0004523">
    <property type="term" value="F:RNA-DNA hybrid ribonuclease activity"/>
    <property type="evidence" value="ECO:0007669"/>
    <property type="project" value="InterPro"/>
</dbReference>
<proteinExistence type="predicted"/>
<dbReference type="InterPro" id="IPR036397">
    <property type="entry name" value="RNaseH_sf"/>
</dbReference>
<evidence type="ECO:0000313" key="2">
    <source>
        <dbReference type="EMBL" id="OHA56832.1"/>
    </source>
</evidence>
<accession>A0A1G2QA41</accession>
<reference evidence="2 3" key="1">
    <citation type="journal article" date="2016" name="Nat. Commun.">
        <title>Thousands of microbial genomes shed light on interconnected biogeochemical processes in an aquifer system.</title>
        <authorList>
            <person name="Anantharaman K."/>
            <person name="Brown C.T."/>
            <person name="Hug L.A."/>
            <person name="Sharon I."/>
            <person name="Castelle C.J."/>
            <person name="Probst A.J."/>
            <person name="Thomas B.C."/>
            <person name="Singh A."/>
            <person name="Wilkins M.J."/>
            <person name="Karaoz U."/>
            <person name="Brodie E.L."/>
            <person name="Williams K.H."/>
            <person name="Hubbard S.S."/>
            <person name="Banfield J.F."/>
        </authorList>
    </citation>
    <scope>NUCLEOTIDE SEQUENCE [LARGE SCALE GENOMIC DNA]</scope>
</reference>
<dbReference type="InterPro" id="IPR002156">
    <property type="entry name" value="RNaseH_domain"/>
</dbReference>
<sequence>MTKYILNTDGGARGNPGPAGAGAVLADGQGNKLAEASKPLGVMPNNEAEYHALLLGLDLAKKTIGKEKVKGVAIEARLDSELVVRQLNGQYQIKEERLQKLFMQIWNARVETFKQLTFTHIPREQNRRADELANQAMDEGSKKSLF</sequence>
<protein>
    <recommendedName>
        <fullName evidence="1">RNase H type-1 domain-containing protein</fullName>
    </recommendedName>
</protein>
<dbReference type="Proteomes" id="UP000176494">
    <property type="component" value="Unassembled WGS sequence"/>
</dbReference>
<dbReference type="Pfam" id="PF13456">
    <property type="entry name" value="RVT_3"/>
    <property type="match status" value="1"/>
</dbReference>
<dbReference type="PROSITE" id="PS50879">
    <property type="entry name" value="RNASE_H_1"/>
    <property type="match status" value="1"/>
</dbReference>
<gene>
    <name evidence="2" type="ORF">A2114_02015</name>
</gene>
<dbReference type="SUPFAM" id="SSF53098">
    <property type="entry name" value="Ribonuclease H-like"/>
    <property type="match status" value="1"/>
</dbReference>
<dbReference type="AlphaFoldDB" id="A0A1G2QA41"/>
<comment type="caution">
    <text evidence="2">The sequence shown here is derived from an EMBL/GenBank/DDBJ whole genome shotgun (WGS) entry which is preliminary data.</text>
</comment>
<dbReference type="GO" id="GO:0003676">
    <property type="term" value="F:nucleic acid binding"/>
    <property type="evidence" value="ECO:0007669"/>
    <property type="project" value="InterPro"/>
</dbReference>
<dbReference type="InterPro" id="IPR012337">
    <property type="entry name" value="RNaseH-like_sf"/>
</dbReference>
<dbReference type="STRING" id="1802435.A2114_02015"/>
<organism evidence="2 3">
    <name type="scientific">Candidatus Vogelbacteria bacterium GWA1_51_14</name>
    <dbReference type="NCBI Taxonomy" id="1802435"/>
    <lineage>
        <taxon>Bacteria</taxon>
        <taxon>Candidatus Vogeliibacteriota</taxon>
    </lineage>
</organism>
<feature type="domain" description="RNase H type-1" evidence="1">
    <location>
        <begin position="1"/>
        <end position="138"/>
    </location>
</feature>
<dbReference type="PANTHER" id="PTHR46387">
    <property type="entry name" value="POLYNUCLEOTIDYL TRANSFERASE, RIBONUCLEASE H-LIKE SUPERFAMILY PROTEIN"/>
    <property type="match status" value="1"/>
</dbReference>
<dbReference type="PANTHER" id="PTHR46387:SF2">
    <property type="entry name" value="RIBONUCLEASE HI"/>
    <property type="match status" value="1"/>
</dbReference>